<feature type="transmembrane region" description="Helical" evidence="1">
    <location>
        <begin position="127"/>
        <end position="146"/>
    </location>
</feature>
<protein>
    <submittedName>
        <fullName evidence="2">DUF1700 domain-containing protein</fullName>
    </submittedName>
</protein>
<dbReference type="Proteomes" id="UP000460412">
    <property type="component" value="Unassembled WGS sequence"/>
</dbReference>
<dbReference type="RefSeq" id="WP_159756054.1">
    <property type="nucleotide sequence ID" value="NZ_CASSPE010000302.1"/>
</dbReference>
<dbReference type="EMBL" id="WUQX01000001">
    <property type="protein sequence ID" value="MXP78840.1"/>
    <property type="molecule type" value="Genomic_DNA"/>
</dbReference>
<feature type="transmembrane region" description="Helical" evidence="1">
    <location>
        <begin position="100"/>
        <end position="121"/>
    </location>
</feature>
<proteinExistence type="predicted"/>
<organism evidence="2 3">
    <name type="scientific">Sporofaciens musculi</name>
    <dbReference type="NCBI Taxonomy" id="2681861"/>
    <lineage>
        <taxon>Bacteria</taxon>
        <taxon>Bacillati</taxon>
        <taxon>Bacillota</taxon>
        <taxon>Clostridia</taxon>
        <taxon>Lachnospirales</taxon>
        <taxon>Lachnospiraceae</taxon>
        <taxon>Sporofaciens</taxon>
    </lineage>
</organism>
<dbReference type="Pfam" id="PF22564">
    <property type="entry name" value="HAAS"/>
    <property type="match status" value="1"/>
</dbReference>
<keyword evidence="3" id="KW-1185">Reference proteome</keyword>
<keyword evidence="1" id="KW-0472">Membrane</keyword>
<sequence length="150" mass="16758">MTKQEFLEKMRHALANDLSGSVVQDNINYYDGYISDEVRKGRREEAVIDELGDPWAIARTIIESVENAGNGQDGYTYDPVQRGYENGQNSRVRVIGVNSWWKKLLVILGVLGIIMLVVAVVGGIFSLLAPVIVPLLIVMFIVRLIGGRRR</sequence>
<keyword evidence="1" id="KW-1133">Transmembrane helix</keyword>
<evidence type="ECO:0000256" key="1">
    <source>
        <dbReference type="SAM" id="Phobius"/>
    </source>
</evidence>
<evidence type="ECO:0000313" key="2">
    <source>
        <dbReference type="EMBL" id="MXP78840.1"/>
    </source>
</evidence>
<evidence type="ECO:0000313" key="3">
    <source>
        <dbReference type="Proteomes" id="UP000460412"/>
    </source>
</evidence>
<name>A0A7X3MM24_9FIRM</name>
<comment type="caution">
    <text evidence="2">The sequence shown here is derived from an EMBL/GenBank/DDBJ whole genome shotgun (WGS) entry which is preliminary data.</text>
</comment>
<accession>A0A7X3MM24</accession>
<gene>
    <name evidence="2" type="ORF">GN277_26945</name>
</gene>
<reference evidence="2 3" key="1">
    <citation type="submission" date="2019-12" db="EMBL/GenBank/DDBJ databases">
        <title>Sporaefaciens musculi gen. nov., sp. nov., a novel bacterium isolated from the caecum of an obese mouse.</title>
        <authorList>
            <person name="Rasmussen T.S."/>
            <person name="Streidl T."/>
            <person name="Hitch T.C.A."/>
            <person name="Wortmann E."/>
            <person name="Deptula P."/>
            <person name="Hansen M."/>
            <person name="Nielsen D.S."/>
            <person name="Clavel T."/>
            <person name="Vogensen F.K."/>
        </authorList>
    </citation>
    <scope>NUCLEOTIDE SEQUENCE [LARGE SCALE GENOMIC DNA]</scope>
    <source>
        <strain evidence="2 3">WCA-9-b2</strain>
    </source>
</reference>
<keyword evidence="1" id="KW-0812">Transmembrane</keyword>
<dbReference type="AlphaFoldDB" id="A0A7X3MM24"/>